<protein>
    <submittedName>
        <fullName evidence="2">Uncharacterized protein</fullName>
    </submittedName>
</protein>
<dbReference type="Proteomes" id="UP000305067">
    <property type="component" value="Unassembled WGS sequence"/>
</dbReference>
<proteinExistence type="predicted"/>
<dbReference type="EMBL" id="ML178818">
    <property type="protein sequence ID" value="TFL04385.1"/>
    <property type="molecule type" value="Genomic_DNA"/>
</dbReference>
<dbReference type="AlphaFoldDB" id="A0A5C3QQX6"/>
<feature type="compositionally biased region" description="Basic residues" evidence="1">
    <location>
        <begin position="207"/>
        <end position="219"/>
    </location>
</feature>
<feature type="compositionally biased region" description="Basic residues" evidence="1">
    <location>
        <begin position="256"/>
        <end position="269"/>
    </location>
</feature>
<feature type="region of interest" description="Disordered" evidence="1">
    <location>
        <begin position="157"/>
        <end position="275"/>
    </location>
</feature>
<organism evidence="2 3">
    <name type="scientific">Pterulicium gracile</name>
    <dbReference type="NCBI Taxonomy" id="1884261"/>
    <lineage>
        <taxon>Eukaryota</taxon>
        <taxon>Fungi</taxon>
        <taxon>Dikarya</taxon>
        <taxon>Basidiomycota</taxon>
        <taxon>Agaricomycotina</taxon>
        <taxon>Agaricomycetes</taxon>
        <taxon>Agaricomycetidae</taxon>
        <taxon>Agaricales</taxon>
        <taxon>Pleurotineae</taxon>
        <taxon>Pterulaceae</taxon>
        <taxon>Pterulicium</taxon>
    </lineage>
</organism>
<gene>
    <name evidence="2" type="ORF">BDV98DRAFT_562165</name>
</gene>
<dbReference type="OrthoDB" id="2530165at2759"/>
<reference evidence="2 3" key="1">
    <citation type="journal article" date="2019" name="Nat. Ecol. Evol.">
        <title>Megaphylogeny resolves global patterns of mushroom evolution.</title>
        <authorList>
            <person name="Varga T."/>
            <person name="Krizsan K."/>
            <person name="Foldi C."/>
            <person name="Dima B."/>
            <person name="Sanchez-Garcia M."/>
            <person name="Sanchez-Ramirez S."/>
            <person name="Szollosi G.J."/>
            <person name="Szarkandi J.G."/>
            <person name="Papp V."/>
            <person name="Albert L."/>
            <person name="Andreopoulos W."/>
            <person name="Angelini C."/>
            <person name="Antonin V."/>
            <person name="Barry K.W."/>
            <person name="Bougher N.L."/>
            <person name="Buchanan P."/>
            <person name="Buyck B."/>
            <person name="Bense V."/>
            <person name="Catcheside P."/>
            <person name="Chovatia M."/>
            <person name="Cooper J."/>
            <person name="Damon W."/>
            <person name="Desjardin D."/>
            <person name="Finy P."/>
            <person name="Geml J."/>
            <person name="Haridas S."/>
            <person name="Hughes K."/>
            <person name="Justo A."/>
            <person name="Karasinski D."/>
            <person name="Kautmanova I."/>
            <person name="Kiss B."/>
            <person name="Kocsube S."/>
            <person name="Kotiranta H."/>
            <person name="LaButti K.M."/>
            <person name="Lechner B.E."/>
            <person name="Liimatainen K."/>
            <person name="Lipzen A."/>
            <person name="Lukacs Z."/>
            <person name="Mihaltcheva S."/>
            <person name="Morgado L.N."/>
            <person name="Niskanen T."/>
            <person name="Noordeloos M.E."/>
            <person name="Ohm R.A."/>
            <person name="Ortiz-Santana B."/>
            <person name="Ovrebo C."/>
            <person name="Racz N."/>
            <person name="Riley R."/>
            <person name="Savchenko A."/>
            <person name="Shiryaev A."/>
            <person name="Soop K."/>
            <person name="Spirin V."/>
            <person name="Szebenyi C."/>
            <person name="Tomsovsky M."/>
            <person name="Tulloss R.E."/>
            <person name="Uehling J."/>
            <person name="Grigoriev I.V."/>
            <person name="Vagvolgyi C."/>
            <person name="Papp T."/>
            <person name="Martin F.M."/>
            <person name="Miettinen O."/>
            <person name="Hibbett D.S."/>
            <person name="Nagy L.G."/>
        </authorList>
    </citation>
    <scope>NUCLEOTIDE SEQUENCE [LARGE SCALE GENOMIC DNA]</scope>
    <source>
        <strain evidence="2 3">CBS 309.79</strain>
    </source>
</reference>
<accession>A0A5C3QQX6</accession>
<keyword evidence="3" id="KW-1185">Reference proteome</keyword>
<feature type="compositionally biased region" description="Polar residues" evidence="1">
    <location>
        <begin position="238"/>
        <end position="252"/>
    </location>
</feature>
<evidence type="ECO:0000313" key="2">
    <source>
        <dbReference type="EMBL" id="TFL04385.1"/>
    </source>
</evidence>
<evidence type="ECO:0000313" key="3">
    <source>
        <dbReference type="Proteomes" id="UP000305067"/>
    </source>
</evidence>
<name>A0A5C3QQX6_9AGAR</name>
<evidence type="ECO:0000256" key="1">
    <source>
        <dbReference type="SAM" id="MobiDB-lite"/>
    </source>
</evidence>
<sequence>MSSDSENDDGQNLFDALNAQTRARIDYAFDAALASQDSTTPSSSNPRIPVVLLPSALVLLDLPGDDQQILNVCRSAAERGYLGRNRWREVCAVLLEGEDDDEEGGMDVDDEEEDTRSKSTFSFADGGFVPKISPRAGGGFMLEESTGRGFMLEDGGGGGFVPEDGGFIPEGGGGFLPDFDEAEPPANYESSLDHSSDEYVEPSTSKSKSKSKGTSKKRQHSLDTAPTPRKRTRRTVRGSSPLTSNEEASSPTKSNGKAKSKSTGSKKRGVGGLTPDKQEHAQHVFSLFLPPSSTEGGSLLKRRIMISDIQRVAGLLKEKIKAEEIVEMLEVFSSSPDKSVGWEDFQKIMITTKTM</sequence>